<feature type="region of interest" description="Disordered" evidence="1">
    <location>
        <begin position="66"/>
        <end position="87"/>
    </location>
</feature>
<evidence type="ECO:0000313" key="3">
    <source>
        <dbReference type="Proteomes" id="UP001642464"/>
    </source>
</evidence>
<name>A0ABP0N2B3_9DINO</name>
<organism evidence="2 3">
    <name type="scientific">Durusdinium trenchii</name>
    <dbReference type="NCBI Taxonomy" id="1381693"/>
    <lineage>
        <taxon>Eukaryota</taxon>
        <taxon>Sar</taxon>
        <taxon>Alveolata</taxon>
        <taxon>Dinophyceae</taxon>
        <taxon>Suessiales</taxon>
        <taxon>Symbiodiniaceae</taxon>
        <taxon>Durusdinium</taxon>
    </lineage>
</organism>
<keyword evidence="3" id="KW-1185">Reference proteome</keyword>
<evidence type="ECO:0000256" key="1">
    <source>
        <dbReference type="SAM" id="MobiDB-lite"/>
    </source>
</evidence>
<evidence type="ECO:0000313" key="2">
    <source>
        <dbReference type="EMBL" id="CAK9057726.1"/>
    </source>
</evidence>
<sequence length="132" mass="14238">QEVPGGRQRREQAPQGWVFRVETQIVVPLLRSAGGELRAGCRQVPAAAVPAVRRAAPARAATTRYLVGPDDLSQPVSRANTPTPPLHLGIIPSTDLSQRDMSLHTPVAREHFAATRLDRTAHVADGISPKNM</sequence>
<dbReference type="Proteomes" id="UP001642464">
    <property type="component" value="Unassembled WGS sequence"/>
</dbReference>
<gene>
    <name evidence="2" type="ORF">SCF082_LOCUS30922</name>
</gene>
<feature type="non-terminal residue" evidence="2">
    <location>
        <position position="132"/>
    </location>
</feature>
<dbReference type="EMBL" id="CAXAMM010025842">
    <property type="protein sequence ID" value="CAK9057726.1"/>
    <property type="molecule type" value="Genomic_DNA"/>
</dbReference>
<reference evidence="2 3" key="1">
    <citation type="submission" date="2024-02" db="EMBL/GenBank/DDBJ databases">
        <authorList>
            <person name="Chen Y."/>
            <person name="Shah S."/>
            <person name="Dougan E. K."/>
            <person name="Thang M."/>
            <person name="Chan C."/>
        </authorList>
    </citation>
    <scope>NUCLEOTIDE SEQUENCE [LARGE SCALE GENOMIC DNA]</scope>
</reference>
<protein>
    <submittedName>
        <fullName evidence="2">Uncharacterized protein</fullName>
    </submittedName>
</protein>
<comment type="caution">
    <text evidence="2">The sequence shown here is derived from an EMBL/GenBank/DDBJ whole genome shotgun (WGS) entry which is preliminary data.</text>
</comment>
<proteinExistence type="predicted"/>
<accession>A0ABP0N2B3</accession>
<feature type="non-terminal residue" evidence="2">
    <location>
        <position position="1"/>
    </location>
</feature>